<organism evidence="2 3">
    <name type="scientific">Candidatus Nealsonbacteria bacterium CG10_big_fil_rev_8_21_14_0_10_37_25</name>
    <dbReference type="NCBI Taxonomy" id="1974711"/>
    <lineage>
        <taxon>Bacteria</taxon>
        <taxon>Candidatus Nealsoniibacteriota</taxon>
    </lineage>
</organism>
<feature type="transmembrane region" description="Helical" evidence="1">
    <location>
        <begin position="88"/>
        <end position="108"/>
    </location>
</feature>
<feature type="transmembrane region" description="Helical" evidence="1">
    <location>
        <begin position="7"/>
        <end position="30"/>
    </location>
</feature>
<gene>
    <name evidence="2" type="ORF">COU43_02290</name>
</gene>
<dbReference type="PANTHER" id="PTHR35337">
    <property type="entry name" value="SLR1478 PROTEIN"/>
    <property type="match status" value="1"/>
</dbReference>
<keyword evidence="1" id="KW-1133">Transmembrane helix</keyword>
<keyword evidence="1" id="KW-0812">Transmembrane</keyword>
<evidence type="ECO:0008006" key="4">
    <source>
        <dbReference type="Google" id="ProtNLM"/>
    </source>
</evidence>
<dbReference type="PANTHER" id="PTHR35337:SF1">
    <property type="entry name" value="SLR1478 PROTEIN"/>
    <property type="match status" value="1"/>
</dbReference>
<dbReference type="Proteomes" id="UP000228909">
    <property type="component" value="Unassembled WGS sequence"/>
</dbReference>
<sequence length="188" mass="20745">MFLKEYIFSLWKFILAAFLVFVFAALKGYFSGQSSPSEMKVVLEQLQEMFGPIVEMPPFSQFLVVFLNNSLTAFLVIVLGIIFGISPFLVLLSNGLVLGLVVYFAQAAADWPTVFVLTFPHGIIEIPVIILACAVGFKLGKVSFDRIFKKQGSIKAELNIALGFFLKVILPLLAIASAIEIFLTSQLL</sequence>
<feature type="transmembrane region" description="Helical" evidence="1">
    <location>
        <begin position="59"/>
        <end position="81"/>
    </location>
</feature>
<name>A0A2H0TIX2_9BACT</name>
<dbReference type="AlphaFoldDB" id="A0A2H0TIX2"/>
<feature type="transmembrane region" description="Helical" evidence="1">
    <location>
        <begin position="114"/>
        <end position="137"/>
    </location>
</feature>
<evidence type="ECO:0000313" key="2">
    <source>
        <dbReference type="EMBL" id="PIR71510.1"/>
    </source>
</evidence>
<keyword evidence="1" id="KW-0472">Membrane</keyword>
<evidence type="ECO:0000256" key="1">
    <source>
        <dbReference type="SAM" id="Phobius"/>
    </source>
</evidence>
<proteinExistence type="predicted"/>
<accession>A0A2H0TIX2</accession>
<evidence type="ECO:0000313" key="3">
    <source>
        <dbReference type="Proteomes" id="UP000228909"/>
    </source>
</evidence>
<dbReference type="InterPro" id="IPR002798">
    <property type="entry name" value="SpoIIM-like"/>
</dbReference>
<feature type="transmembrane region" description="Helical" evidence="1">
    <location>
        <begin position="158"/>
        <end position="183"/>
    </location>
</feature>
<comment type="caution">
    <text evidence="2">The sequence shown here is derived from an EMBL/GenBank/DDBJ whole genome shotgun (WGS) entry which is preliminary data.</text>
</comment>
<dbReference type="Pfam" id="PF01944">
    <property type="entry name" value="SpoIIM"/>
    <property type="match status" value="1"/>
</dbReference>
<protein>
    <recommendedName>
        <fullName evidence="4">Stage II sporulation protein M</fullName>
    </recommendedName>
</protein>
<reference evidence="3" key="1">
    <citation type="submission" date="2017-09" db="EMBL/GenBank/DDBJ databases">
        <title>Depth-based differentiation of microbial function through sediment-hosted aquifers and enrichment of novel symbionts in the deep terrestrial subsurface.</title>
        <authorList>
            <person name="Probst A.J."/>
            <person name="Ladd B."/>
            <person name="Jarett J.K."/>
            <person name="Geller-Mcgrath D.E."/>
            <person name="Sieber C.M.K."/>
            <person name="Emerson J.B."/>
            <person name="Anantharaman K."/>
            <person name="Thomas B.C."/>
            <person name="Malmstrom R."/>
            <person name="Stieglmeier M."/>
            <person name="Klingl A."/>
            <person name="Woyke T."/>
            <person name="Ryan C.M."/>
            <person name="Banfield J.F."/>
        </authorList>
    </citation>
    <scope>NUCLEOTIDE SEQUENCE [LARGE SCALE GENOMIC DNA]</scope>
</reference>
<dbReference type="EMBL" id="PFCK01000065">
    <property type="protein sequence ID" value="PIR71510.1"/>
    <property type="molecule type" value="Genomic_DNA"/>
</dbReference>